<gene>
    <name evidence="5" type="ORF">B9Q54_00790</name>
    <name evidence="4" type="ORF">C6T04_05920</name>
    <name evidence="6" type="ORF">DSX26_03010</name>
    <name evidence="7" type="ORF">DYF97_01675</name>
    <name evidence="8" type="ORF">DYU70_03205</name>
</gene>
<dbReference type="EMBL" id="AACGUZ010000001">
    <property type="protein sequence ID" value="EAK5102822.1"/>
    <property type="molecule type" value="Genomic_DNA"/>
</dbReference>
<dbReference type="KEGG" id="ccof:VC76_02605"/>
<evidence type="ECO:0000313" key="12">
    <source>
        <dbReference type="Proteomes" id="UP000409545"/>
    </source>
</evidence>
<dbReference type="eggNOG" id="COG4123">
    <property type="taxonomic scope" value="Bacteria"/>
</dbReference>
<dbReference type="GO" id="GO:0003676">
    <property type="term" value="F:nucleic acid binding"/>
    <property type="evidence" value="ECO:0007669"/>
    <property type="project" value="InterPro"/>
</dbReference>
<dbReference type="Proteomes" id="UP000352088">
    <property type="component" value="Unassembled WGS sequence"/>
</dbReference>
<dbReference type="InterPro" id="IPR029063">
    <property type="entry name" value="SAM-dependent_MTases_sf"/>
</dbReference>
<dbReference type="Proteomes" id="UP000333665">
    <property type="component" value="Unassembled WGS sequence"/>
</dbReference>
<evidence type="ECO:0000313" key="6">
    <source>
        <dbReference type="EMBL" id="EAL6850439.1"/>
    </source>
</evidence>
<organism evidence="4 11">
    <name type="scientific">Campylobacter coli</name>
    <dbReference type="NCBI Taxonomy" id="195"/>
    <lineage>
        <taxon>Bacteria</taxon>
        <taxon>Pseudomonadati</taxon>
        <taxon>Campylobacterota</taxon>
        <taxon>Epsilonproteobacteria</taxon>
        <taxon>Campylobacterales</taxon>
        <taxon>Campylobacteraceae</taxon>
        <taxon>Campylobacter</taxon>
    </lineage>
</organism>
<evidence type="ECO:0000313" key="7">
    <source>
        <dbReference type="EMBL" id="EAL8416132.1"/>
    </source>
</evidence>
<evidence type="ECO:0000259" key="3">
    <source>
        <dbReference type="Pfam" id="PF05175"/>
    </source>
</evidence>
<accession>A0A0Q2K9A6</accession>
<dbReference type="STRING" id="195.ATE51_03212"/>
<dbReference type="InterPro" id="IPR002052">
    <property type="entry name" value="DNA_methylase_N6_adenine_CS"/>
</dbReference>
<dbReference type="EMBL" id="AACQHW010000002">
    <property type="protein sequence ID" value="EAL6850439.1"/>
    <property type="molecule type" value="Genomic_DNA"/>
</dbReference>
<keyword evidence="4" id="KW-0808">Transferase</keyword>
<evidence type="ECO:0000256" key="2">
    <source>
        <dbReference type="ARBA" id="ARBA00022691"/>
    </source>
</evidence>
<dbReference type="RefSeq" id="WP_002779475.1">
    <property type="nucleotide sequence ID" value="NZ_AANOQZ020000011.1"/>
</dbReference>
<feature type="domain" description="Methyltransferase small" evidence="3">
    <location>
        <begin position="21"/>
        <end position="131"/>
    </location>
</feature>
<dbReference type="Pfam" id="PF05175">
    <property type="entry name" value="MTS"/>
    <property type="match status" value="1"/>
</dbReference>
<name>A0A0Q2K9A6_CAMCO</name>
<keyword evidence="1 4" id="KW-0489">Methyltransferase</keyword>
<dbReference type="PANTHER" id="PTHR47739">
    <property type="entry name" value="TRNA1(VAL) (ADENINE(37)-N6)-METHYLTRANSFERASE"/>
    <property type="match status" value="1"/>
</dbReference>
<dbReference type="KEGG" id="ccoo:ATE51_03212"/>
<keyword evidence="2" id="KW-0949">S-adenosyl-L-methionine</keyword>
<evidence type="ECO:0000313" key="10">
    <source>
        <dbReference type="Proteomes" id="UP000352088"/>
    </source>
</evidence>
<comment type="caution">
    <text evidence="4">The sequence shown here is derived from an EMBL/GenBank/DDBJ whole genome shotgun (WGS) entry which is preliminary data.</text>
</comment>
<dbReference type="PROSITE" id="PS00092">
    <property type="entry name" value="N6_MTASE"/>
    <property type="match status" value="1"/>
</dbReference>
<evidence type="ECO:0000313" key="11">
    <source>
        <dbReference type="Proteomes" id="UP000365807"/>
    </source>
</evidence>
<dbReference type="EMBL" id="AACSIE010000002">
    <property type="protein sequence ID" value="EAL9204172.1"/>
    <property type="molecule type" value="Genomic_DNA"/>
</dbReference>
<protein>
    <submittedName>
        <fullName evidence="4">Methyltransferase domain-containing protein</fullName>
    </submittedName>
</protein>
<evidence type="ECO:0000313" key="5">
    <source>
        <dbReference type="EMBL" id="EAK5102822.1"/>
    </source>
</evidence>
<dbReference type="Proteomes" id="UP000365807">
    <property type="component" value="Unassembled WGS sequence"/>
</dbReference>
<dbReference type="GO" id="GO:0008170">
    <property type="term" value="F:N-methyltransferase activity"/>
    <property type="evidence" value="ECO:0007669"/>
    <property type="project" value="UniProtKB-ARBA"/>
</dbReference>
<dbReference type="PANTHER" id="PTHR47739:SF1">
    <property type="entry name" value="TRNA1(VAL) (ADENINE(37)-N6)-METHYLTRANSFERASE"/>
    <property type="match status" value="1"/>
</dbReference>
<dbReference type="InterPro" id="IPR050210">
    <property type="entry name" value="tRNA_Adenine-N(6)_MTase"/>
</dbReference>
<dbReference type="EMBL" id="AACRQU010000002">
    <property type="protein sequence ID" value="EAL8416132.1"/>
    <property type="molecule type" value="Genomic_DNA"/>
</dbReference>
<dbReference type="Proteomes" id="UP000411403">
    <property type="component" value="Unassembled WGS sequence"/>
</dbReference>
<evidence type="ECO:0000313" key="8">
    <source>
        <dbReference type="EMBL" id="EAL9204172.1"/>
    </source>
</evidence>
<dbReference type="GO" id="GO:0008757">
    <property type="term" value="F:S-adenosylmethionine-dependent methyltransferase activity"/>
    <property type="evidence" value="ECO:0007669"/>
    <property type="project" value="UniProtKB-ARBA"/>
</dbReference>
<dbReference type="GeneID" id="66544496"/>
<dbReference type="AlphaFoldDB" id="A0A0Q2K9A6"/>
<proteinExistence type="predicted"/>
<dbReference type="SUPFAM" id="SSF53335">
    <property type="entry name" value="S-adenosyl-L-methionine-dependent methyltransferases"/>
    <property type="match status" value="1"/>
</dbReference>
<dbReference type="CDD" id="cd02440">
    <property type="entry name" value="AdoMet_MTases"/>
    <property type="match status" value="1"/>
</dbReference>
<evidence type="ECO:0000313" key="4">
    <source>
        <dbReference type="EMBL" id="EAK4358445.1"/>
    </source>
</evidence>
<evidence type="ECO:0000313" key="13">
    <source>
        <dbReference type="Proteomes" id="UP000411403"/>
    </source>
</evidence>
<dbReference type="Gene3D" id="3.40.50.150">
    <property type="entry name" value="Vaccinia Virus protein VP39"/>
    <property type="match status" value="1"/>
</dbReference>
<dbReference type="InterPro" id="IPR007848">
    <property type="entry name" value="Small_mtfrase_dom"/>
</dbReference>
<dbReference type="EMBL" id="AACGFG010000007">
    <property type="protein sequence ID" value="EAK4358445.1"/>
    <property type="molecule type" value="Genomic_DNA"/>
</dbReference>
<dbReference type="Proteomes" id="UP000409545">
    <property type="component" value="Unassembled WGS sequence"/>
</dbReference>
<sequence length="233" mass="26954">MQDSIKLAQLSDGYRYNSDSLLLADFVLEMGIKNQVLEVGSGCGIIGILLKKFVSNLDLSLLDIQQENIELIHRNLKQNNIQAGVLHEDFRNFQNDKKFDFIVCNPPFYRDGAHEGKNTHKNISKFQKYLTLNEFIVRSNALLKPMGVLYFCYEALALDKICLVLESKKLKLTKIRFVHTHQNISARLVLVQARKSVKSPCEILPPFFIYKNENLSEQMQEIHSRFRLESYDI</sequence>
<dbReference type="GO" id="GO:0032259">
    <property type="term" value="P:methylation"/>
    <property type="evidence" value="ECO:0007669"/>
    <property type="project" value="UniProtKB-KW"/>
</dbReference>
<dbReference type="OrthoDB" id="5354196at2"/>
<reference evidence="4 11" key="1">
    <citation type="submission" date="2018-06" db="EMBL/GenBank/DDBJ databases">
        <authorList>
            <consortium name="NARMS: The National Antimicrobial Resistance Monitoring System"/>
        </authorList>
    </citation>
    <scope>NUCLEOTIDE SEQUENCE [LARGE SCALE GENOMIC DNA]</scope>
    <source>
        <strain evidence="8 13">CVM N17C171</strain>
        <strain evidence="6 10">CVM N17C548</strain>
        <strain evidence="4 11">FSIS11807978</strain>
        <strain evidence="7 9">FSIS11812579</strain>
        <strain evidence="5 12">FSIS1711007</strain>
    </source>
</reference>
<evidence type="ECO:0000256" key="1">
    <source>
        <dbReference type="ARBA" id="ARBA00022603"/>
    </source>
</evidence>
<evidence type="ECO:0000313" key="9">
    <source>
        <dbReference type="Proteomes" id="UP000333665"/>
    </source>
</evidence>